<proteinExistence type="inferred from homology"/>
<feature type="domain" description="Pyridine nucleotide-disulphide oxidoreductase dimerisation" evidence="6">
    <location>
        <begin position="285"/>
        <end position="366"/>
    </location>
</feature>
<dbReference type="Pfam" id="PF02852">
    <property type="entry name" value="Pyr_redox_dim"/>
    <property type="match status" value="1"/>
</dbReference>
<comment type="similarity">
    <text evidence="3">Belongs to the class-III pyridine nucleotide-disulfide oxidoreductase family.</text>
</comment>
<dbReference type="PANTHER" id="PTHR43429">
    <property type="entry name" value="PYRIDINE NUCLEOTIDE-DISULFIDE OXIDOREDUCTASE DOMAIN-CONTAINING"/>
    <property type="match status" value="1"/>
</dbReference>
<evidence type="ECO:0000259" key="6">
    <source>
        <dbReference type="Pfam" id="PF02852"/>
    </source>
</evidence>
<keyword evidence="9" id="KW-1185">Reference proteome</keyword>
<dbReference type="GO" id="GO:0016491">
    <property type="term" value="F:oxidoreductase activity"/>
    <property type="evidence" value="ECO:0007669"/>
    <property type="project" value="InterPro"/>
</dbReference>
<organism evidence="8 9">
    <name type="scientific">Desulfosarcina alkanivorans</name>
    <dbReference type="NCBI Taxonomy" id="571177"/>
    <lineage>
        <taxon>Bacteria</taxon>
        <taxon>Pseudomonadati</taxon>
        <taxon>Thermodesulfobacteriota</taxon>
        <taxon>Desulfobacteria</taxon>
        <taxon>Desulfobacterales</taxon>
        <taxon>Desulfosarcinaceae</taxon>
        <taxon>Desulfosarcina</taxon>
    </lineage>
</organism>
<dbReference type="Gene3D" id="3.50.50.60">
    <property type="entry name" value="FAD/NAD(P)-binding domain"/>
    <property type="match status" value="2"/>
</dbReference>
<dbReference type="RefSeq" id="WP_231716509.1">
    <property type="nucleotide sequence ID" value="NZ_AP021874.1"/>
</dbReference>
<evidence type="ECO:0000256" key="4">
    <source>
        <dbReference type="ARBA" id="ARBA00022630"/>
    </source>
</evidence>
<accession>A0A5K7YKG6</accession>
<name>A0A5K7YKG6_9BACT</name>
<evidence type="ECO:0000256" key="5">
    <source>
        <dbReference type="ARBA" id="ARBA00022827"/>
    </source>
</evidence>
<comment type="cofactor">
    <cofactor evidence="1">
        <name>FAD</name>
        <dbReference type="ChEBI" id="CHEBI:57692"/>
    </cofactor>
</comment>
<evidence type="ECO:0000313" key="8">
    <source>
        <dbReference type="EMBL" id="BBO69318.1"/>
    </source>
</evidence>
<dbReference type="InterPro" id="IPR023753">
    <property type="entry name" value="FAD/NAD-binding_dom"/>
</dbReference>
<evidence type="ECO:0000256" key="1">
    <source>
        <dbReference type="ARBA" id="ARBA00001974"/>
    </source>
</evidence>
<evidence type="ECO:0000259" key="7">
    <source>
        <dbReference type="Pfam" id="PF07992"/>
    </source>
</evidence>
<dbReference type="PRINTS" id="PR00368">
    <property type="entry name" value="FADPNR"/>
</dbReference>
<dbReference type="InterPro" id="IPR036188">
    <property type="entry name" value="FAD/NAD-bd_sf"/>
</dbReference>
<dbReference type="InterPro" id="IPR050260">
    <property type="entry name" value="FAD-bd_OxRdtase"/>
</dbReference>
<reference evidence="8 9" key="1">
    <citation type="submission" date="2019-11" db="EMBL/GenBank/DDBJ databases">
        <title>Comparative genomics of hydrocarbon-degrading Desulfosarcina strains.</title>
        <authorList>
            <person name="Watanabe M."/>
            <person name="Kojima H."/>
            <person name="Fukui M."/>
        </authorList>
    </citation>
    <scope>NUCLEOTIDE SEQUENCE [LARGE SCALE GENOMIC DNA]</scope>
    <source>
        <strain evidence="8 9">PL12</strain>
    </source>
</reference>
<sequence length="406" mass="43328">MPHVVAGLATPESIVVPDKMLEAAGLTVIVDEVAHVDKVNKRIRLSGGREIDYDKLFLGMGARSFIPPIDGRDLNGVLSLRSAGDAERIRRYIAEKKPERLVFVGAGFISLEVASLLAADGGSPRTITVVELMDRPLPLMLDADMAAPVADYLAEKNIRLLTGEKVKTILGSNGRVTGVELDSGTVIDADMVFINVGVRPNTELAEAMGLEMGQFGIKVNAYQETSDPDILAGGDCVEKINFITGKPEGGRLRGPAVMQGRLAAKRLAGYDIQFPGVLNAGGCQMFDLVVTATGLTDADAKRHGFDTVCAVVDSRSKHAMIPGMLPWKIKLVFDKASQRLIGGQIVSHTIGPSREIDAVSAFILGRRTIGELTTFTSACNPDISSEPSAEPITIAAEQALQKLRQA</sequence>
<evidence type="ECO:0000256" key="2">
    <source>
        <dbReference type="ARBA" id="ARBA00006442"/>
    </source>
</evidence>
<evidence type="ECO:0000256" key="3">
    <source>
        <dbReference type="ARBA" id="ARBA00009130"/>
    </source>
</evidence>
<dbReference type="SUPFAM" id="SSF51905">
    <property type="entry name" value="FAD/NAD(P)-binding domain"/>
    <property type="match status" value="1"/>
</dbReference>
<dbReference type="Gene3D" id="3.30.390.30">
    <property type="match status" value="1"/>
</dbReference>
<dbReference type="Proteomes" id="UP000427906">
    <property type="component" value="Chromosome"/>
</dbReference>
<dbReference type="InterPro" id="IPR004099">
    <property type="entry name" value="Pyr_nucl-diS_OxRdtase_dimer"/>
</dbReference>
<evidence type="ECO:0000313" key="9">
    <source>
        <dbReference type="Proteomes" id="UP000427906"/>
    </source>
</evidence>
<dbReference type="EMBL" id="AP021874">
    <property type="protein sequence ID" value="BBO69318.1"/>
    <property type="molecule type" value="Genomic_DNA"/>
</dbReference>
<dbReference type="SUPFAM" id="SSF55424">
    <property type="entry name" value="FAD/NAD-linked reductases, dimerisation (C-terminal) domain"/>
    <property type="match status" value="1"/>
</dbReference>
<feature type="domain" description="FAD/NAD(P)-binding" evidence="7">
    <location>
        <begin position="24"/>
        <end position="242"/>
    </location>
</feature>
<keyword evidence="4" id="KW-0285">Flavoprotein</keyword>
<protein>
    <submittedName>
        <fullName evidence="8">NADH oxidase</fullName>
    </submittedName>
</protein>
<gene>
    <name evidence="8" type="ORF">DSCA_32480</name>
</gene>
<dbReference type="InterPro" id="IPR016156">
    <property type="entry name" value="FAD/NAD-linked_Rdtase_dimer_sf"/>
</dbReference>
<dbReference type="KEGG" id="dalk:DSCA_32480"/>
<keyword evidence="5" id="KW-0274">FAD</keyword>
<dbReference type="Pfam" id="PF07992">
    <property type="entry name" value="Pyr_redox_2"/>
    <property type="match status" value="1"/>
</dbReference>
<dbReference type="AlphaFoldDB" id="A0A5K7YKG6"/>
<comment type="similarity">
    <text evidence="2">Belongs to the FAD-dependent oxidoreductase family.</text>
</comment>
<dbReference type="PANTHER" id="PTHR43429:SF3">
    <property type="entry name" value="NITRITE REDUCTASE [NAD(P)H]"/>
    <property type="match status" value="1"/>
</dbReference>